<evidence type="ECO:0000256" key="6">
    <source>
        <dbReference type="SAM" id="Phobius"/>
    </source>
</evidence>
<proteinExistence type="predicted"/>
<organism evidence="8 9">
    <name type="scientific">Vulgatibacter incomptus</name>
    <dbReference type="NCBI Taxonomy" id="1391653"/>
    <lineage>
        <taxon>Bacteria</taxon>
        <taxon>Pseudomonadati</taxon>
        <taxon>Myxococcota</taxon>
        <taxon>Myxococcia</taxon>
        <taxon>Myxococcales</taxon>
        <taxon>Cystobacterineae</taxon>
        <taxon>Vulgatibacteraceae</taxon>
        <taxon>Vulgatibacter</taxon>
    </lineage>
</organism>
<dbReference type="Gene3D" id="1.25.40.10">
    <property type="entry name" value="Tetratricopeptide repeat domain"/>
    <property type="match status" value="2"/>
</dbReference>
<keyword evidence="2 6" id="KW-0812">Transmembrane</keyword>
<dbReference type="Proteomes" id="UP000055590">
    <property type="component" value="Chromosome"/>
</dbReference>
<gene>
    <name evidence="8" type="ORF">AKJ08_3481</name>
</gene>
<sequence length="836" mass="89006">MVHLPAMLAVSGVGVIALGVLVVGRDGRFPRVGWLPLALLGVCAAIALQLVPLPPGALRLIAPETARVAELTLFDGSGSWRPITLDRPATAAELAKWLGWAAIAMVFQHRAATARGARQRLLLYVAITAGVVAAVGLGHFFAGEKRSLFGLYEFQAANPIRSTFGNRNHLAGFLNLGGLIALGLAAATERRWMRIAWAASFVACAAGTVLSASRGGFVGLVAGVVLVPALAFGSGRRRESEGWRSWLTLGAASALAGGVAVWIYLEFPRILTRIATILALDPENDEAKLEALSSGWRAAKAGGLAGIGKGAFETAGRLYQEKPFPGMWFTHVENEPVQALAELGFVVGGLLLVVIGVAWLGLAVRGRKSWAEAGAAAGCFALGLQSLVDFSLQHACGLAMIALLAAARKGRSRRSEETSAARAVDDELEVTPYAGHPVGARAAFGSRIPRPGLVLALSVAIIFTLGAAAAWPGLDEDGDRLVAKAEGAKDSAELEPLVHAALEKRPADHLPLDLMATRLLSEAEGPKRALPWINLLLTVQPHGPRGHLLAGEALARLGRNGQALLEYRTAARLGTQTMTRVVEIYPDSEAILEAAPSEAEPARQAAHALAKLQRSDDAIAVASRALELSPEDEGLLQALYWFETTAGRHEEALAHALRMRGLNPESDAAWANEARALAALGRKDEARARYAEGLERLRGSTSLVFGLAQLELAEKRPAEALEALSGLSVTVPVTTRVAYHELRARAFREQRAFLKARDELRLATRLAPDREGLRIALADVLLKLDRTSEAKSELDRLGDTPAARTARERLSRQADRDRAAKEAIEAERLERAASGN</sequence>
<reference evidence="8 9" key="1">
    <citation type="submission" date="2015-08" db="EMBL/GenBank/DDBJ databases">
        <authorList>
            <person name="Babu N.S."/>
            <person name="Beckwith C.J."/>
            <person name="Beseler K.G."/>
            <person name="Brison A."/>
            <person name="Carone J.V."/>
            <person name="Caskin T.P."/>
            <person name="Diamond M."/>
            <person name="Durham M.E."/>
            <person name="Foxe J.M."/>
            <person name="Go M."/>
            <person name="Henderson B.A."/>
            <person name="Jones I.B."/>
            <person name="McGettigan J.A."/>
            <person name="Micheletti S.J."/>
            <person name="Nasrallah M.E."/>
            <person name="Ortiz D."/>
            <person name="Piller C.R."/>
            <person name="Privatt S.R."/>
            <person name="Schneider S.L."/>
            <person name="Sharp S."/>
            <person name="Smith T.C."/>
            <person name="Stanton J.D."/>
            <person name="Ullery H.E."/>
            <person name="Wilson R.J."/>
            <person name="Serrano M.G."/>
            <person name="Buck G."/>
            <person name="Lee V."/>
            <person name="Wang Y."/>
            <person name="Carvalho R."/>
            <person name="Voegtly L."/>
            <person name="Shi R."/>
            <person name="Duckworth R."/>
            <person name="Johnson A."/>
            <person name="Loviza R."/>
            <person name="Walstead R."/>
            <person name="Shah Z."/>
            <person name="Kiflezghi M."/>
            <person name="Wade K."/>
            <person name="Ball S.L."/>
            <person name="Bradley K.W."/>
            <person name="Asai D.J."/>
            <person name="Bowman C.A."/>
            <person name="Russell D.A."/>
            <person name="Pope W.H."/>
            <person name="Jacobs-Sera D."/>
            <person name="Hendrix R.W."/>
            <person name="Hatfull G.F."/>
        </authorList>
    </citation>
    <scope>NUCLEOTIDE SEQUENCE [LARGE SCALE GENOMIC DNA]</scope>
    <source>
        <strain evidence="8 9">DSM 27710</strain>
    </source>
</reference>
<evidence type="ECO:0000256" key="3">
    <source>
        <dbReference type="ARBA" id="ARBA00022989"/>
    </source>
</evidence>
<feature type="region of interest" description="Disordered" evidence="5">
    <location>
        <begin position="792"/>
        <end position="821"/>
    </location>
</feature>
<evidence type="ECO:0000256" key="5">
    <source>
        <dbReference type="SAM" id="MobiDB-lite"/>
    </source>
</evidence>
<dbReference type="InterPro" id="IPR019734">
    <property type="entry name" value="TPR_rpt"/>
</dbReference>
<feature type="transmembrane region" description="Helical" evidence="6">
    <location>
        <begin position="217"/>
        <end position="234"/>
    </location>
</feature>
<dbReference type="PANTHER" id="PTHR37422:SF23">
    <property type="entry name" value="TEICHURONIC ACID BIOSYNTHESIS PROTEIN TUAE"/>
    <property type="match status" value="1"/>
</dbReference>
<keyword evidence="9" id="KW-1185">Reference proteome</keyword>
<feature type="compositionally biased region" description="Basic and acidic residues" evidence="5">
    <location>
        <begin position="805"/>
        <end position="821"/>
    </location>
</feature>
<feature type="transmembrane region" description="Helical" evidence="6">
    <location>
        <begin position="32"/>
        <end position="51"/>
    </location>
</feature>
<evidence type="ECO:0000313" key="9">
    <source>
        <dbReference type="Proteomes" id="UP000055590"/>
    </source>
</evidence>
<feature type="domain" description="O-antigen ligase-related" evidence="7">
    <location>
        <begin position="200"/>
        <end position="351"/>
    </location>
</feature>
<comment type="subcellular location">
    <subcellularLocation>
        <location evidence="1">Membrane</location>
        <topology evidence="1">Multi-pass membrane protein</topology>
    </subcellularLocation>
</comment>
<dbReference type="STRING" id="1391653.AKJ08_3481"/>
<feature type="transmembrane region" description="Helical" evidence="6">
    <location>
        <begin position="343"/>
        <end position="362"/>
    </location>
</feature>
<name>A0A0K1PJ12_9BACT</name>
<keyword evidence="4 6" id="KW-0472">Membrane</keyword>
<feature type="transmembrane region" description="Helical" evidence="6">
    <location>
        <begin position="453"/>
        <end position="474"/>
    </location>
</feature>
<feature type="transmembrane region" description="Helical" evidence="6">
    <location>
        <begin position="195"/>
        <end position="211"/>
    </location>
</feature>
<evidence type="ECO:0000256" key="1">
    <source>
        <dbReference type="ARBA" id="ARBA00004141"/>
    </source>
</evidence>
<evidence type="ECO:0000259" key="7">
    <source>
        <dbReference type="Pfam" id="PF04932"/>
    </source>
</evidence>
<feature type="transmembrane region" description="Helical" evidence="6">
    <location>
        <begin position="121"/>
        <end position="142"/>
    </location>
</feature>
<dbReference type="InterPro" id="IPR007016">
    <property type="entry name" value="O-antigen_ligase-rel_domated"/>
</dbReference>
<evidence type="ECO:0000313" key="8">
    <source>
        <dbReference type="EMBL" id="AKU93094.1"/>
    </source>
</evidence>
<evidence type="ECO:0000256" key="4">
    <source>
        <dbReference type="ARBA" id="ARBA00023136"/>
    </source>
</evidence>
<dbReference type="PANTHER" id="PTHR37422">
    <property type="entry name" value="TEICHURONIC ACID BIOSYNTHESIS PROTEIN TUAE"/>
    <property type="match status" value="1"/>
</dbReference>
<dbReference type="InterPro" id="IPR051533">
    <property type="entry name" value="WaaL-like"/>
</dbReference>
<feature type="transmembrane region" description="Helical" evidence="6">
    <location>
        <begin position="170"/>
        <end position="188"/>
    </location>
</feature>
<dbReference type="SUPFAM" id="SSF48452">
    <property type="entry name" value="TPR-like"/>
    <property type="match status" value="1"/>
</dbReference>
<dbReference type="InterPro" id="IPR011990">
    <property type="entry name" value="TPR-like_helical_dom_sf"/>
</dbReference>
<dbReference type="EMBL" id="CP012332">
    <property type="protein sequence ID" value="AKU93094.1"/>
    <property type="molecule type" value="Genomic_DNA"/>
</dbReference>
<feature type="transmembrane region" description="Helical" evidence="6">
    <location>
        <begin position="6"/>
        <end position="25"/>
    </location>
</feature>
<feature type="transmembrane region" description="Helical" evidence="6">
    <location>
        <begin position="89"/>
        <end position="109"/>
    </location>
</feature>
<dbReference type="Pfam" id="PF04932">
    <property type="entry name" value="Wzy_C"/>
    <property type="match status" value="1"/>
</dbReference>
<dbReference type="KEGG" id="vin:AKJ08_3481"/>
<evidence type="ECO:0000256" key="2">
    <source>
        <dbReference type="ARBA" id="ARBA00022692"/>
    </source>
</evidence>
<keyword evidence="3 6" id="KW-1133">Transmembrane helix</keyword>
<dbReference type="AlphaFoldDB" id="A0A0K1PJ12"/>
<feature type="transmembrane region" description="Helical" evidence="6">
    <location>
        <begin position="246"/>
        <end position="265"/>
    </location>
</feature>
<dbReference type="SMART" id="SM00028">
    <property type="entry name" value="TPR"/>
    <property type="match status" value="4"/>
</dbReference>
<dbReference type="GO" id="GO:0016020">
    <property type="term" value="C:membrane"/>
    <property type="evidence" value="ECO:0007669"/>
    <property type="project" value="UniProtKB-SubCell"/>
</dbReference>
<accession>A0A0K1PJ12</accession>
<protein>
    <submittedName>
        <fullName evidence="8">Putative binding-protein-dependent transport system protein</fullName>
    </submittedName>
</protein>